<feature type="signal peptide" evidence="2">
    <location>
        <begin position="1"/>
        <end position="17"/>
    </location>
</feature>
<sequence>MGAVLLFAFAAPAAAHGGSVGGPTSGIAIPSLTHGQMAVIHDYRGRILDLAARQQRTDLTFRRLMNYGNIQYSYCLWGLVPGSLRDEESPFNECSHAYLSAAQALLVYMREMGDQKQAVDALISDIDADMVRNQASFVMCRFSGEAFNTANVISPGWSGIFFHVPSLVTFAMLALLLTAGVLALAGPKARRRDDASGVNPV</sequence>
<dbReference type="EMBL" id="JBEWSZ010000001">
    <property type="protein sequence ID" value="MET2825540.1"/>
    <property type="molecule type" value="Genomic_DNA"/>
</dbReference>
<reference evidence="3 4" key="1">
    <citation type="submission" date="2024-06" db="EMBL/GenBank/DDBJ databases">
        <authorList>
            <person name="Kim D.-U."/>
        </authorList>
    </citation>
    <scope>NUCLEOTIDE SEQUENCE [LARGE SCALE GENOMIC DNA]</scope>
    <source>
        <strain evidence="3 4">KACC15460</strain>
    </source>
</reference>
<feature type="chain" id="PRO_5047340107" description="DUF2937 family protein" evidence="2">
    <location>
        <begin position="18"/>
        <end position="201"/>
    </location>
</feature>
<keyword evidence="4" id="KW-1185">Reference proteome</keyword>
<organism evidence="3 4">
    <name type="scientific">Mesorhizobium shangrilense</name>
    <dbReference type="NCBI Taxonomy" id="460060"/>
    <lineage>
        <taxon>Bacteria</taxon>
        <taxon>Pseudomonadati</taxon>
        <taxon>Pseudomonadota</taxon>
        <taxon>Alphaproteobacteria</taxon>
        <taxon>Hyphomicrobiales</taxon>
        <taxon>Phyllobacteriaceae</taxon>
        <taxon>Mesorhizobium</taxon>
    </lineage>
</organism>
<evidence type="ECO:0008006" key="5">
    <source>
        <dbReference type="Google" id="ProtNLM"/>
    </source>
</evidence>
<feature type="transmembrane region" description="Helical" evidence="1">
    <location>
        <begin position="160"/>
        <end position="185"/>
    </location>
</feature>
<gene>
    <name evidence="3" type="ORF">ABVQ20_00955</name>
</gene>
<proteinExistence type="predicted"/>
<keyword evidence="1" id="KW-1133">Transmembrane helix</keyword>
<comment type="caution">
    <text evidence="3">The sequence shown here is derived from an EMBL/GenBank/DDBJ whole genome shotgun (WGS) entry which is preliminary data.</text>
</comment>
<evidence type="ECO:0000256" key="1">
    <source>
        <dbReference type="SAM" id="Phobius"/>
    </source>
</evidence>
<dbReference type="Proteomes" id="UP001548832">
    <property type="component" value="Unassembled WGS sequence"/>
</dbReference>
<name>A0ABV2D689_9HYPH</name>
<protein>
    <recommendedName>
        <fullName evidence="5">DUF2937 family protein</fullName>
    </recommendedName>
</protein>
<keyword evidence="1" id="KW-0812">Transmembrane</keyword>
<accession>A0ABV2D689</accession>
<evidence type="ECO:0000313" key="4">
    <source>
        <dbReference type="Proteomes" id="UP001548832"/>
    </source>
</evidence>
<evidence type="ECO:0000256" key="2">
    <source>
        <dbReference type="SAM" id="SignalP"/>
    </source>
</evidence>
<keyword evidence="1" id="KW-0472">Membrane</keyword>
<evidence type="ECO:0000313" key="3">
    <source>
        <dbReference type="EMBL" id="MET2825540.1"/>
    </source>
</evidence>
<dbReference type="RefSeq" id="WP_354457633.1">
    <property type="nucleotide sequence ID" value="NZ_JBEWSZ010000001.1"/>
</dbReference>
<keyword evidence="2" id="KW-0732">Signal</keyword>